<gene>
    <name evidence="1" type="ORF">ISN44_As05g025420</name>
</gene>
<proteinExistence type="predicted"/>
<protein>
    <submittedName>
        <fullName evidence="1">Uncharacterized protein</fullName>
    </submittedName>
</protein>
<name>A0A8T2DT93_ARASU</name>
<dbReference type="EMBL" id="JAEFBJ010000005">
    <property type="protein sequence ID" value="KAG7610541.1"/>
    <property type="molecule type" value="Genomic_DNA"/>
</dbReference>
<organism evidence="1 2">
    <name type="scientific">Arabidopsis suecica</name>
    <name type="common">Swedish thale-cress</name>
    <name type="synonym">Cardaminopsis suecica</name>
    <dbReference type="NCBI Taxonomy" id="45249"/>
    <lineage>
        <taxon>Eukaryota</taxon>
        <taxon>Viridiplantae</taxon>
        <taxon>Streptophyta</taxon>
        <taxon>Embryophyta</taxon>
        <taxon>Tracheophyta</taxon>
        <taxon>Spermatophyta</taxon>
        <taxon>Magnoliopsida</taxon>
        <taxon>eudicotyledons</taxon>
        <taxon>Gunneridae</taxon>
        <taxon>Pentapetalae</taxon>
        <taxon>rosids</taxon>
        <taxon>malvids</taxon>
        <taxon>Brassicales</taxon>
        <taxon>Brassicaceae</taxon>
        <taxon>Camelineae</taxon>
        <taxon>Arabidopsis</taxon>
    </lineage>
</organism>
<dbReference type="AlphaFoldDB" id="A0A8T2DT93"/>
<evidence type="ECO:0000313" key="2">
    <source>
        <dbReference type="Proteomes" id="UP000694251"/>
    </source>
</evidence>
<reference evidence="1 2" key="1">
    <citation type="submission" date="2020-12" db="EMBL/GenBank/DDBJ databases">
        <title>Concerted genomic and epigenomic changes stabilize Arabidopsis allopolyploids.</title>
        <authorList>
            <person name="Chen Z."/>
        </authorList>
    </citation>
    <scope>NUCLEOTIDE SEQUENCE [LARGE SCALE GENOMIC DNA]</scope>
    <source>
        <strain evidence="1">As9502</strain>
        <tissue evidence="1">Leaf</tissue>
    </source>
</reference>
<dbReference type="Proteomes" id="UP000694251">
    <property type="component" value="Chromosome 5"/>
</dbReference>
<keyword evidence="2" id="KW-1185">Reference proteome</keyword>
<evidence type="ECO:0000313" key="1">
    <source>
        <dbReference type="EMBL" id="KAG7610541.1"/>
    </source>
</evidence>
<comment type="caution">
    <text evidence="1">The sequence shown here is derived from an EMBL/GenBank/DDBJ whole genome shotgun (WGS) entry which is preliminary data.</text>
</comment>
<sequence>MINKITTRVSDVSPPNYVSRIVAPPSRARRTSPNLQLAAANQSWIDVYPPAFCPISNPTQKSIESTGLRDHHSFKKFLSKTKSGEAPPPSIPILM</sequence>
<accession>A0A8T2DT93</accession>